<feature type="compositionally biased region" description="Basic residues" evidence="1">
    <location>
        <begin position="44"/>
        <end position="55"/>
    </location>
</feature>
<reference evidence="2 3" key="1">
    <citation type="submission" date="2024-03" db="EMBL/GenBank/DDBJ databases">
        <title>Adaptation during the transition from Ophiocordyceps entomopathogen to insect associate is accompanied by gene loss and intensified selection.</title>
        <authorList>
            <person name="Ward C.M."/>
            <person name="Onetto C.A."/>
            <person name="Borneman A.R."/>
        </authorList>
    </citation>
    <scope>NUCLEOTIDE SEQUENCE [LARGE SCALE GENOMIC DNA]</scope>
    <source>
        <strain evidence="2">AWRI1</strain>
        <tissue evidence="2">Single Adult Female</tissue>
    </source>
</reference>
<accession>A0AAN9XXD8</accession>
<proteinExistence type="predicted"/>
<dbReference type="Proteomes" id="UP001367676">
    <property type="component" value="Unassembled WGS sequence"/>
</dbReference>
<comment type="caution">
    <text evidence="2">The sequence shown here is derived from an EMBL/GenBank/DDBJ whole genome shotgun (WGS) entry which is preliminary data.</text>
</comment>
<keyword evidence="3" id="KW-1185">Reference proteome</keyword>
<evidence type="ECO:0000256" key="1">
    <source>
        <dbReference type="SAM" id="MobiDB-lite"/>
    </source>
</evidence>
<name>A0AAN9XXD8_9HEMI</name>
<gene>
    <name evidence="2" type="ORF">V9T40_014465</name>
</gene>
<protein>
    <submittedName>
        <fullName evidence="2">Uncharacterized protein</fullName>
    </submittedName>
</protein>
<evidence type="ECO:0000313" key="2">
    <source>
        <dbReference type="EMBL" id="KAK7571993.1"/>
    </source>
</evidence>
<evidence type="ECO:0000313" key="3">
    <source>
        <dbReference type="Proteomes" id="UP001367676"/>
    </source>
</evidence>
<feature type="compositionally biased region" description="Pro residues" evidence="1">
    <location>
        <begin position="21"/>
        <end position="38"/>
    </location>
</feature>
<sequence>MADKEKVKKKKVKKEEKGEEAPPPAPEPEPEPAPPPSAPTSTKSSRHSSKRKAVKRSGSNVFSLFTTQQVAEFKEGNYRMKKCQELLNWGGFKNLFPNIIYDEDNADLPQKKCTEYQPTVMDPQHSRSLSDINTTVKMFQCPFKSRDGSNQGKYLVFSGILSDTLFMVRDENNLKKFIGHYYSREEND</sequence>
<dbReference type="EMBL" id="JBBCAQ010000038">
    <property type="protein sequence ID" value="KAK7571993.1"/>
    <property type="molecule type" value="Genomic_DNA"/>
</dbReference>
<organism evidence="2 3">
    <name type="scientific">Parthenolecanium corni</name>
    <dbReference type="NCBI Taxonomy" id="536013"/>
    <lineage>
        <taxon>Eukaryota</taxon>
        <taxon>Metazoa</taxon>
        <taxon>Ecdysozoa</taxon>
        <taxon>Arthropoda</taxon>
        <taxon>Hexapoda</taxon>
        <taxon>Insecta</taxon>
        <taxon>Pterygota</taxon>
        <taxon>Neoptera</taxon>
        <taxon>Paraneoptera</taxon>
        <taxon>Hemiptera</taxon>
        <taxon>Sternorrhyncha</taxon>
        <taxon>Coccoidea</taxon>
        <taxon>Coccidae</taxon>
        <taxon>Parthenolecanium</taxon>
    </lineage>
</organism>
<feature type="region of interest" description="Disordered" evidence="1">
    <location>
        <begin position="1"/>
        <end position="58"/>
    </location>
</feature>
<dbReference type="AlphaFoldDB" id="A0AAN9XXD8"/>